<dbReference type="InterPro" id="IPR006750">
    <property type="entry name" value="YdcZ"/>
</dbReference>
<feature type="transmembrane region" description="Helical" evidence="1">
    <location>
        <begin position="34"/>
        <end position="54"/>
    </location>
</feature>
<evidence type="ECO:0000256" key="1">
    <source>
        <dbReference type="SAM" id="Phobius"/>
    </source>
</evidence>
<dbReference type="PANTHER" id="PTHR34821">
    <property type="entry name" value="INNER MEMBRANE PROTEIN YDCZ"/>
    <property type="match status" value="1"/>
</dbReference>
<dbReference type="EMBL" id="JACWUN010000004">
    <property type="protein sequence ID" value="MBD1400044.1"/>
    <property type="molecule type" value="Genomic_DNA"/>
</dbReference>
<evidence type="ECO:0000313" key="3">
    <source>
        <dbReference type="Proteomes" id="UP000632828"/>
    </source>
</evidence>
<dbReference type="GO" id="GO:0005886">
    <property type="term" value="C:plasma membrane"/>
    <property type="evidence" value="ECO:0007669"/>
    <property type="project" value="TreeGrafter"/>
</dbReference>
<protein>
    <submittedName>
        <fullName evidence="2">DMT family transporter</fullName>
    </submittedName>
</protein>
<accession>A0A8J6R5A1</accession>
<feature type="transmembrane region" description="Helical" evidence="1">
    <location>
        <begin position="94"/>
        <end position="114"/>
    </location>
</feature>
<keyword evidence="3" id="KW-1185">Reference proteome</keyword>
<dbReference type="Pfam" id="PF04657">
    <property type="entry name" value="DMT_YdcZ"/>
    <property type="match status" value="1"/>
</dbReference>
<gene>
    <name evidence="2" type="ORF">ICT70_05095</name>
</gene>
<sequence length="145" mass="15319">MSNLVLMILIACGGIAVAIQPSINARLAQKTGFLEAATISFAVGTLALLLISLLSGQGSFRRIIEVPWWQLSGGLFGAFFVTMTIIGVPRIGTTAVLALTIASQLMAGMVMDHYGVFGMRGIPIDGKRILGIALLLIGVFLVCKR</sequence>
<organism evidence="2 3">
    <name type="scientific">Pelovirga terrestris</name>
    <dbReference type="NCBI Taxonomy" id="2771352"/>
    <lineage>
        <taxon>Bacteria</taxon>
        <taxon>Pseudomonadati</taxon>
        <taxon>Thermodesulfobacteriota</taxon>
        <taxon>Desulfuromonadia</taxon>
        <taxon>Geobacterales</taxon>
        <taxon>Geobacteraceae</taxon>
        <taxon>Pelovirga</taxon>
    </lineage>
</organism>
<dbReference type="RefSeq" id="WP_191154313.1">
    <property type="nucleotide sequence ID" value="NZ_JACWUN010000004.1"/>
</dbReference>
<evidence type="ECO:0000313" key="2">
    <source>
        <dbReference type="EMBL" id="MBD1400044.1"/>
    </source>
</evidence>
<dbReference type="Proteomes" id="UP000632828">
    <property type="component" value="Unassembled WGS sequence"/>
</dbReference>
<comment type="caution">
    <text evidence="2">The sequence shown here is derived from an EMBL/GenBank/DDBJ whole genome shotgun (WGS) entry which is preliminary data.</text>
</comment>
<feature type="transmembrane region" description="Helical" evidence="1">
    <location>
        <begin position="66"/>
        <end position="88"/>
    </location>
</feature>
<dbReference type="PANTHER" id="PTHR34821:SF2">
    <property type="entry name" value="INNER MEMBRANE PROTEIN YDCZ"/>
    <property type="match status" value="1"/>
</dbReference>
<keyword evidence="1" id="KW-0812">Transmembrane</keyword>
<dbReference type="AlphaFoldDB" id="A0A8J6R5A1"/>
<reference evidence="2" key="1">
    <citation type="submission" date="2020-09" db="EMBL/GenBank/DDBJ databases">
        <title>Pelobacter alkaliphilus sp. nov., a novel anaerobic arsenate-reducing bacterium from terrestrial mud volcano.</title>
        <authorList>
            <person name="Khomyakova M.A."/>
            <person name="Merkel A.Y."/>
            <person name="Slobodkin A.I."/>
        </authorList>
    </citation>
    <scope>NUCLEOTIDE SEQUENCE</scope>
    <source>
        <strain evidence="2">M08fum</strain>
    </source>
</reference>
<feature type="transmembrane region" description="Helical" evidence="1">
    <location>
        <begin position="126"/>
        <end position="142"/>
    </location>
</feature>
<name>A0A8J6R5A1_9BACT</name>
<keyword evidence="1" id="KW-1133">Transmembrane helix</keyword>
<proteinExistence type="predicted"/>
<keyword evidence="1" id="KW-0472">Membrane</keyword>